<protein>
    <submittedName>
        <fullName evidence="1">Lipopolysaccharide biosynthesis protein</fullName>
    </submittedName>
</protein>
<proteinExistence type="predicted"/>
<accession>R9PGA5</accession>
<dbReference type="EMBL" id="BARX01000002">
    <property type="protein sequence ID" value="GAD00357.1"/>
    <property type="molecule type" value="Genomic_DNA"/>
</dbReference>
<dbReference type="SUPFAM" id="SSF53756">
    <property type="entry name" value="UDP-Glycosyltransferase/glycogen phosphorylase"/>
    <property type="match status" value="1"/>
</dbReference>
<dbReference type="STRING" id="1331007.AALB_0437"/>
<dbReference type="InterPro" id="IPR051199">
    <property type="entry name" value="LPS_LOS_Heptosyltrfase"/>
</dbReference>
<reference evidence="1" key="1">
    <citation type="journal article" date="2013" name="Genome Announc.">
        <title>Draft Genome Sequence of Agarivorans albus Strain MKT 106T, an Agarolytic Marine Bacterium.</title>
        <authorList>
            <person name="Yasuike M."/>
            <person name="Nakamura Y."/>
            <person name="Kai W."/>
            <person name="Fujiwara A."/>
            <person name="Fukui Y."/>
            <person name="Satomi M."/>
            <person name="Sano M."/>
        </authorList>
    </citation>
    <scope>NUCLEOTIDE SEQUENCE [LARGE SCALE GENOMIC DNA]</scope>
</reference>
<comment type="caution">
    <text evidence="1">The sequence shown here is derived from an EMBL/GenBank/DDBJ whole genome shotgun (WGS) entry which is preliminary data.</text>
</comment>
<sequence>MKKYWIERGGYAKASAKQQIARVDFNKVERIAIIRYAALGDLILVRAFIVEAKRLFPNAKIVLSLLSHYKIGMPDDLVDDIHVVETAREKKLSLLKTRKDIQGLGQFDFVFDLSCTARSRAFLMFAQCRFKVGFPYSVIEQRVFHDFCVLRSDLSTELNCCIDQLRVFGHKPLATPNFALEVNEVPRLGAKQAKIGWFVGASTVKKQFDRATCLSSIKLVNQRYPDAEIIFYEGVGKEEKADFLSSEGIKNLRVVEAGSLESLRKELVNLDVLVSPDTGVRNLAITTHTPTLGIFMCTPVHRYWPQINGLHQVVYQLDGEHPSAELIVDGLIDHLQELAK</sequence>
<gene>
    <name evidence="1" type="ORF">AALB_0437</name>
</gene>
<dbReference type="AlphaFoldDB" id="R9PGA5"/>
<dbReference type="OrthoDB" id="5884953at2"/>
<dbReference type="RefSeq" id="WP_016400125.1">
    <property type="nucleotide sequence ID" value="NZ_BARX01000002.1"/>
</dbReference>
<dbReference type="Proteomes" id="UP000014461">
    <property type="component" value="Unassembled WGS sequence"/>
</dbReference>
<name>R9PGA5_AGAAL</name>
<evidence type="ECO:0000313" key="1">
    <source>
        <dbReference type="EMBL" id="GAD00357.1"/>
    </source>
</evidence>
<dbReference type="Gene3D" id="3.40.50.2000">
    <property type="entry name" value="Glycogen Phosphorylase B"/>
    <property type="match status" value="2"/>
</dbReference>
<evidence type="ECO:0000313" key="2">
    <source>
        <dbReference type="Proteomes" id="UP000014461"/>
    </source>
</evidence>
<dbReference type="PANTHER" id="PTHR30160">
    <property type="entry name" value="TETRAACYLDISACCHARIDE 4'-KINASE-RELATED"/>
    <property type="match status" value="1"/>
</dbReference>
<dbReference type="GO" id="GO:0008713">
    <property type="term" value="F:ADP-heptose-lipopolysaccharide heptosyltransferase activity"/>
    <property type="evidence" value="ECO:0007669"/>
    <property type="project" value="TreeGrafter"/>
</dbReference>
<organism evidence="1 2">
    <name type="scientific">Agarivorans albus MKT 106</name>
    <dbReference type="NCBI Taxonomy" id="1331007"/>
    <lineage>
        <taxon>Bacteria</taxon>
        <taxon>Pseudomonadati</taxon>
        <taxon>Pseudomonadota</taxon>
        <taxon>Gammaproteobacteria</taxon>
        <taxon>Alteromonadales</taxon>
        <taxon>Alteromonadaceae</taxon>
        <taxon>Agarivorans</taxon>
    </lineage>
</organism>
<dbReference type="PANTHER" id="PTHR30160:SF19">
    <property type="entry name" value="LIPOPOLYSACCHARIDE HEPTOSYLTRANSFERASE 1"/>
    <property type="match status" value="1"/>
</dbReference>
<keyword evidence="2" id="KW-1185">Reference proteome</keyword>
<dbReference type="GO" id="GO:0005829">
    <property type="term" value="C:cytosol"/>
    <property type="evidence" value="ECO:0007669"/>
    <property type="project" value="TreeGrafter"/>
</dbReference>
<dbReference type="GO" id="GO:0009244">
    <property type="term" value="P:lipopolysaccharide core region biosynthetic process"/>
    <property type="evidence" value="ECO:0007669"/>
    <property type="project" value="TreeGrafter"/>
</dbReference>